<dbReference type="AlphaFoldDB" id="A0A1I0DXA4"/>
<gene>
    <name evidence="1" type="ORF">SAMN05421676_104212</name>
</gene>
<dbReference type="Proteomes" id="UP000199095">
    <property type="component" value="Unassembled WGS sequence"/>
</dbReference>
<evidence type="ECO:0000313" key="2">
    <source>
        <dbReference type="Proteomes" id="UP000199095"/>
    </source>
</evidence>
<organism evidence="1 2">
    <name type="scientific">Salinibacillus kushneri</name>
    <dbReference type="NCBI Taxonomy" id="237682"/>
    <lineage>
        <taxon>Bacteria</taxon>
        <taxon>Bacillati</taxon>
        <taxon>Bacillota</taxon>
        <taxon>Bacilli</taxon>
        <taxon>Bacillales</taxon>
        <taxon>Bacillaceae</taxon>
        <taxon>Salinibacillus</taxon>
    </lineage>
</organism>
<dbReference type="RefSeq" id="WP_281242735.1">
    <property type="nucleotide sequence ID" value="NZ_FOHJ01000004.1"/>
</dbReference>
<evidence type="ECO:0000313" key="1">
    <source>
        <dbReference type="EMBL" id="SET37308.1"/>
    </source>
</evidence>
<name>A0A1I0DXA4_9BACI</name>
<sequence length="43" mass="5062">MPRICEICGRVDDVEHEEFPYDILDVCPECTDHLVHPFSENEE</sequence>
<accession>A0A1I0DXA4</accession>
<reference evidence="2" key="1">
    <citation type="submission" date="2016-10" db="EMBL/GenBank/DDBJ databases">
        <authorList>
            <person name="Varghese N."/>
            <person name="Submissions S."/>
        </authorList>
    </citation>
    <scope>NUCLEOTIDE SEQUENCE [LARGE SCALE GENOMIC DNA]</scope>
    <source>
        <strain evidence="2">CGMCC 1.3566</strain>
    </source>
</reference>
<keyword evidence="2" id="KW-1185">Reference proteome</keyword>
<proteinExistence type="predicted"/>
<dbReference type="EMBL" id="FOHJ01000004">
    <property type="protein sequence ID" value="SET37308.1"/>
    <property type="molecule type" value="Genomic_DNA"/>
</dbReference>
<protein>
    <submittedName>
        <fullName evidence="1">Uncharacterized protein</fullName>
    </submittedName>
</protein>
<dbReference type="STRING" id="237682.SAMN05421676_104212"/>